<gene>
    <name evidence="2" type="ORF">MATL_G00254630</name>
</gene>
<feature type="region of interest" description="Disordered" evidence="1">
    <location>
        <begin position="1"/>
        <end position="24"/>
    </location>
</feature>
<evidence type="ECO:0000256" key="1">
    <source>
        <dbReference type="SAM" id="MobiDB-lite"/>
    </source>
</evidence>
<dbReference type="EMBL" id="JAFDVH010000024">
    <property type="protein sequence ID" value="KAG7455248.1"/>
    <property type="molecule type" value="Genomic_DNA"/>
</dbReference>
<evidence type="ECO:0000313" key="3">
    <source>
        <dbReference type="Proteomes" id="UP001046870"/>
    </source>
</evidence>
<evidence type="ECO:0000313" key="2">
    <source>
        <dbReference type="EMBL" id="KAG7455248.1"/>
    </source>
</evidence>
<accession>A0A9D3PD07</accession>
<comment type="caution">
    <text evidence="2">The sequence shown here is derived from an EMBL/GenBank/DDBJ whole genome shotgun (WGS) entry which is preliminary data.</text>
</comment>
<keyword evidence="3" id="KW-1185">Reference proteome</keyword>
<sequence length="96" mass="10958">MNKSGGEKKQAEAESPERQVEWKRGGGTVCCRRRREAPHRADLRVDKQDGKSFYLFISSPNWHAFVNGIPKLKHKLSSAQRSEVRRVMRIGPALGR</sequence>
<dbReference type="AlphaFoldDB" id="A0A9D3PD07"/>
<reference evidence="2" key="1">
    <citation type="submission" date="2021-01" db="EMBL/GenBank/DDBJ databases">
        <authorList>
            <person name="Zahm M."/>
            <person name="Roques C."/>
            <person name="Cabau C."/>
            <person name="Klopp C."/>
            <person name="Donnadieu C."/>
            <person name="Jouanno E."/>
            <person name="Lampietro C."/>
            <person name="Louis A."/>
            <person name="Herpin A."/>
            <person name="Echchiki A."/>
            <person name="Berthelot C."/>
            <person name="Parey E."/>
            <person name="Roest-Crollius H."/>
            <person name="Braasch I."/>
            <person name="Postlethwait J."/>
            <person name="Bobe J."/>
            <person name="Montfort J."/>
            <person name="Bouchez O."/>
            <person name="Begum T."/>
            <person name="Mejri S."/>
            <person name="Adams A."/>
            <person name="Chen W.-J."/>
            <person name="Guiguen Y."/>
        </authorList>
    </citation>
    <scope>NUCLEOTIDE SEQUENCE</scope>
    <source>
        <strain evidence="2">YG-15Mar2019-1</strain>
        <tissue evidence="2">Brain</tissue>
    </source>
</reference>
<protein>
    <submittedName>
        <fullName evidence="2">Uncharacterized protein</fullName>
    </submittedName>
</protein>
<proteinExistence type="predicted"/>
<dbReference type="Proteomes" id="UP001046870">
    <property type="component" value="Chromosome 24"/>
</dbReference>
<name>A0A9D3PD07_MEGAT</name>
<organism evidence="2 3">
    <name type="scientific">Megalops atlanticus</name>
    <name type="common">Tarpon</name>
    <name type="synonym">Clupea gigantea</name>
    <dbReference type="NCBI Taxonomy" id="7932"/>
    <lineage>
        <taxon>Eukaryota</taxon>
        <taxon>Metazoa</taxon>
        <taxon>Chordata</taxon>
        <taxon>Craniata</taxon>
        <taxon>Vertebrata</taxon>
        <taxon>Euteleostomi</taxon>
        <taxon>Actinopterygii</taxon>
        <taxon>Neopterygii</taxon>
        <taxon>Teleostei</taxon>
        <taxon>Elopiformes</taxon>
        <taxon>Megalopidae</taxon>
        <taxon>Megalops</taxon>
    </lineage>
</organism>